<reference evidence="7" key="1">
    <citation type="submission" date="2021-01" db="EMBL/GenBank/DDBJ databases">
        <title>Whole genome shotgun sequence of Planotetraspora thailandica NBRC 104271.</title>
        <authorList>
            <person name="Komaki H."/>
            <person name="Tamura T."/>
        </authorList>
    </citation>
    <scope>NUCLEOTIDE SEQUENCE</scope>
    <source>
        <strain evidence="7">NBRC 104271</strain>
    </source>
</reference>
<dbReference type="InterPro" id="IPR006093">
    <property type="entry name" value="Oxy_OxRdtase_FAD_BS"/>
</dbReference>
<dbReference type="InterPro" id="IPR036318">
    <property type="entry name" value="FAD-bd_PCMH-like_sf"/>
</dbReference>
<dbReference type="AlphaFoldDB" id="A0A8J3UWK4"/>
<protein>
    <submittedName>
        <fullName evidence="7">Oxidoreductase</fullName>
    </submittedName>
</protein>
<comment type="caution">
    <text evidence="7">The sequence shown here is derived from an EMBL/GenBank/DDBJ whole genome shotgun (WGS) entry which is preliminary data.</text>
</comment>
<comment type="similarity">
    <text evidence="2">Belongs to the oxygen-dependent FAD-linked oxidoreductase family.</text>
</comment>
<name>A0A8J3UWK4_9ACTN</name>
<dbReference type="PROSITE" id="PS51387">
    <property type="entry name" value="FAD_PCMH"/>
    <property type="match status" value="1"/>
</dbReference>
<evidence type="ECO:0000313" key="7">
    <source>
        <dbReference type="EMBL" id="GII52742.1"/>
    </source>
</evidence>
<dbReference type="Pfam" id="PF08031">
    <property type="entry name" value="BBE"/>
    <property type="match status" value="1"/>
</dbReference>
<comment type="cofactor">
    <cofactor evidence="1">
        <name>FAD</name>
        <dbReference type="ChEBI" id="CHEBI:57692"/>
    </cofactor>
</comment>
<keyword evidence="4" id="KW-0274">FAD</keyword>
<dbReference type="GO" id="GO:0071949">
    <property type="term" value="F:FAD binding"/>
    <property type="evidence" value="ECO:0007669"/>
    <property type="project" value="InterPro"/>
</dbReference>
<dbReference type="InterPro" id="IPR016169">
    <property type="entry name" value="FAD-bd_PCMH_sub2"/>
</dbReference>
<evidence type="ECO:0000256" key="2">
    <source>
        <dbReference type="ARBA" id="ARBA00005466"/>
    </source>
</evidence>
<dbReference type="Gene3D" id="3.30.43.10">
    <property type="entry name" value="Uridine Diphospho-n-acetylenolpyruvylglucosamine Reductase, domain 2"/>
    <property type="match status" value="1"/>
</dbReference>
<keyword evidence="5" id="KW-0560">Oxidoreductase</keyword>
<dbReference type="InterPro" id="IPR016167">
    <property type="entry name" value="FAD-bd_PCMH_sub1"/>
</dbReference>
<dbReference type="Gene3D" id="3.30.465.10">
    <property type="match status" value="1"/>
</dbReference>
<dbReference type="Gene3D" id="3.40.462.20">
    <property type="match status" value="1"/>
</dbReference>
<dbReference type="Pfam" id="PF01565">
    <property type="entry name" value="FAD_binding_4"/>
    <property type="match status" value="1"/>
</dbReference>
<dbReference type="InterPro" id="IPR050416">
    <property type="entry name" value="FAD-linked_Oxidoreductase"/>
</dbReference>
<dbReference type="InterPro" id="IPR016166">
    <property type="entry name" value="FAD-bd_PCMH"/>
</dbReference>
<organism evidence="7 8">
    <name type="scientific">Planotetraspora thailandica</name>
    <dbReference type="NCBI Taxonomy" id="487172"/>
    <lineage>
        <taxon>Bacteria</taxon>
        <taxon>Bacillati</taxon>
        <taxon>Actinomycetota</taxon>
        <taxon>Actinomycetes</taxon>
        <taxon>Streptosporangiales</taxon>
        <taxon>Streptosporangiaceae</taxon>
        <taxon>Planotetraspora</taxon>
    </lineage>
</organism>
<evidence type="ECO:0000256" key="3">
    <source>
        <dbReference type="ARBA" id="ARBA00022630"/>
    </source>
</evidence>
<gene>
    <name evidence="7" type="ORF">Pth03_11310</name>
</gene>
<dbReference type="InterPro" id="IPR012951">
    <property type="entry name" value="BBE"/>
</dbReference>
<evidence type="ECO:0000256" key="1">
    <source>
        <dbReference type="ARBA" id="ARBA00001974"/>
    </source>
</evidence>
<dbReference type="EMBL" id="BOOR01000007">
    <property type="protein sequence ID" value="GII52742.1"/>
    <property type="molecule type" value="Genomic_DNA"/>
</dbReference>
<dbReference type="PANTHER" id="PTHR42973">
    <property type="entry name" value="BINDING OXIDOREDUCTASE, PUTATIVE (AFU_ORTHOLOGUE AFUA_1G17690)-RELATED"/>
    <property type="match status" value="1"/>
</dbReference>
<proteinExistence type="inferred from homology"/>
<sequence length="469" mass="49479">MTIAEHQQPSIDPSALAALDAEVAGPVFTPDDEGYAAESATWNLALQHRPLVVVGATSAADVQAAVRFADRHDLPVAVVATGHGAFVSADGAVLISMRRMTDIRIDTATATAEVAGGVEWQAVIEEAAKDGLAPLPGSSPNVGVVGYTLGGGLSPMLGRRYGFAADHVRSIELVTPDGELRQVDAEREPDLFWALRGGKGNFGVVTRLGFGLVPVTTIYGGGLFFPGEHVAAVLTAFRAVAASAPDELTVSFAFLRLPDLPFVPEPLRNRFTVHVRVAYLGATEVGERLVAPLRAAAPTIIDAVGEMPFTAVASIHADPVDPVPTYERSVLLRDFPQEAADALVEAAGPAVDTPVLMIEIRQLGGALAKDPAVPNAVGNRDARFQLFAATVGAPGMEETFAPALAPVVQALRPWATGGVQVNFLSAYDVAPERVSAAYEPAAYERLAMLKRRYDPKNLFRVNHNIPPQA</sequence>
<dbReference type="PROSITE" id="PS00862">
    <property type="entry name" value="OX2_COVAL_FAD"/>
    <property type="match status" value="1"/>
</dbReference>
<feature type="domain" description="FAD-binding PCMH-type" evidence="6">
    <location>
        <begin position="46"/>
        <end position="215"/>
    </location>
</feature>
<evidence type="ECO:0000256" key="5">
    <source>
        <dbReference type="ARBA" id="ARBA00023002"/>
    </source>
</evidence>
<dbReference type="PANTHER" id="PTHR42973:SF39">
    <property type="entry name" value="FAD-BINDING PCMH-TYPE DOMAIN-CONTAINING PROTEIN"/>
    <property type="match status" value="1"/>
</dbReference>
<keyword evidence="8" id="KW-1185">Reference proteome</keyword>
<dbReference type="InterPro" id="IPR006094">
    <property type="entry name" value="Oxid_FAD_bind_N"/>
</dbReference>
<dbReference type="GO" id="GO:0016491">
    <property type="term" value="F:oxidoreductase activity"/>
    <property type="evidence" value="ECO:0007669"/>
    <property type="project" value="UniProtKB-KW"/>
</dbReference>
<keyword evidence="3" id="KW-0285">Flavoprotein</keyword>
<dbReference type="Proteomes" id="UP000605992">
    <property type="component" value="Unassembled WGS sequence"/>
</dbReference>
<evidence type="ECO:0000256" key="4">
    <source>
        <dbReference type="ARBA" id="ARBA00022827"/>
    </source>
</evidence>
<accession>A0A8J3UWK4</accession>
<evidence type="ECO:0000259" key="6">
    <source>
        <dbReference type="PROSITE" id="PS51387"/>
    </source>
</evidence>
<dbReference type="SUPFAM" id="SSF56176">
    <property type="entry name" value="FAD-binding/transporter-associated domain-like"/>
    <property type="match status" value="1"/>
</dbReference>
<evidence type="ECO:0000313" key="8">
    <source>
        <dbReference type="Proteomes" id="UP000605992"/>
    </source>
</evidence>